<dbReference type="Gene3D" id="3.40.50.20">
    <property type="match status" value="1"/>
</dbReference>
<evidence type="ECO:0000256" key="2">
    <source>
        <dbReference type="ARBA" id="ARBA00004956"/>
    </source>
</evidence>
<dbReference type="InterPro" id="IPR049074">
    <property type="entry name" value="ACCA_BT"/>
</dbReference>
<evidence type="ECO:0000313" key="22">
    <source>
        <dbReference type="Proteomes" id="UP000247498"/>
    </source>
</evidence>
<evidence type="ECO:0000313" key="21">
    <source>
        <dbReference type="EMBL" id="GBF98229.1"/>
    </source>
</evidence>
<dbReference type="Pfam" id="PF00364">
    <property type="entry name" value="Biotin_lipoyl"/>
    <property type="match status" value="1"/>
</dbReference>
<evidence type="ECO:0000256" key="5">
    <source>
        <dbReference type="ARBA" id="ARBA00022741"/>
    </source>
</evidence>
<keyword evidence="11" id="KW-0511">Multifunctional enzyme</keyword>
<dbReference type="STRING" id="307507.A0A2V0PFD0"/>
<dbReference type="FunFam" id="3.30.1490.20:FF:000003">
    <property type="entry name" value="acetyl-CoA carboxylase isoform X1"/>
    <property type="match status" value="1"/>
</dbReference>
<evidence type="ECO:0000256" key="13">
    <source>
        <dbReference type="ARBA" id="ARBA00048600"/>
    </source>
</evidence>
<dbReference type="PROSITE" id="PS00866">
    <property type="entry name" value="CPSASE_1"/>
    <property type="match status" value="1"/>
</dbReference>
<dbReference type="InterPro" id="IPR000089">
    <property type="entry name" value="Biotin_lipoyl"/>
</dbReference>
<dbReference type="PROSITE" id="PS50968">
    <property type="entry name" value="BIOTINYL_LIPOYL"/>
    <property type="match status" value="1"/>
</dbReference>
<dbReference type="InterPro" id="IPR005482">
    <property type="entry name" value="Biotin_COase_C"/>
</dbReference>
<dbReference type="EMBL" id="BDRX01000119">
    <property type="protein sequence ID" value="GBF98229.1"/>
    <property type="molecule type" value="Genomic_DNA"/>
</dbReference>
<feature type="domain" description="ATP-grasp" evidence="17">
    <location>
        <begin position="237"/>
        <end position="429"/>
    </location>
</feature>
<dbReference type="Pfam" id="PF02785">
    <property type="entry name" value="Biotin_carb_C"/>
    <property type="match status" value="1"/>
</dbReference>
<dbReference type="InterPro" id="IPR011053">
    <property type="entry name" value="Single_hybrid_motif"/>
</dbReference>
<comment type="pathway">
    <text evidence="2">Lipid metabolism; malonyl-CoA biosynthesis; malonyl-CoA from acetyl-CoA: step 1/1.</text>
</comment>
<dbReference type="Pfam" id="PF02786">
    <property type="entry name" value="CPSase_L_D2"/>
    <property type="match status" value="1"/>
</dbReference>
<name>A0A2V0PFD0_9CHLO</name>
<dbReference type="Gene3D" id="3.30.470.20">
    <property type="entry name" value="ATP-grasp fold, B domain"/>
    <property type="match status" value="1"/>
</dbReference>
<dbReference type="GO" id="GO:0004075">
    <property type="term" value="F:biotin carboxylase activity"/>
    <property type="evidence" value="ECO:0007669"/>
    <property type="project" value="UniProtKB-EC"/>
</dbReference>
<evidence type="ECO:0000256" key="7">
    <source>
        <dbReference type="ARBA" id="ARBA00022840"/>
    </source>
</evidence>
<dbReference type="PROSITE" id="PS00867">
    <property type="entry name" value="CPSASE_2"/>
    <property type="match status" value="1"/>
</dbReference>
<dbReference type="InterPro" id="IPR001882">
    <property type="entry name" value="Biotin_BS"/>
</dbReference>
<protein>
    <submittedName>
        <fullName evidence="21">Uncharacterized protein</fullName>
    </submittedName>
</protein>
<dbReference type="PANTHER" id="PTHR45728:SF3">
    <property type="entry name" value="ACETYL-COA CARBOXYLASE"/>
    <property type="match status" value="1"/>
</dbReference>
<dbReference type="InterPro" id="IPR013815">
    <property type="entry name" value="ATP_grasp_subdomain_1"/>
</dbReference>
<reference evidence="21 22" key="1">
    <citation type="journal article" date="2018" name="Sci. Rep.">
        <title>Raphidocelis subcapitata (=Pseudokirchneriella subcapitata) provides an insight into genome evolution and environmental adaptations in the Sphaeropleales.</title>
        <authorList>
            <person name="Suzuki S."/>
            <person name="Yamaguchi H."/>
            <person name="Nakajima N."/>
            <person name="Kawachi M."/>
        </authorList>
    </citation>
    <scope>NUCLEOTIDE SEQUENCE [LARGE SCALE GENOMIC DNA]</scope>
    <source>
        <strain evidence="21 22">NIES-35</strain>
    </source>
</reference>
<organism evidence="21 22">
    <name type="scientific">Raphidocelis subcapitata</name>
    <dbReference type="NCBI Taxonomy" id="307507"/>
    <lineage>
        <taxon>Eukaryota</taxon>
        <taxon>Viridiplantae</taxon>
        <taxon>Chlorophyta</taxon>
        <taxon>core chlorophytes</taxon>
        <taxon>Chlorophyceae</taxon>
        <taxon>CS clade</taxon>
        <taxon>Sphaeropleales</taxon>
        <taxon>Selenastraceae</taxon>
        <taxon>Raphidocelis</taxon>
    </lineage>
</organism>
<dbReference type="InterPro" id="IPR011762">
    <property type="entry name" value="COA_CT_N"/>
</dbReference>
<evidence type="ECO:0000256" key="11">
    <source>
        <dbReference type="ARBA" id="ARBA00023268"/>
    </source>
</evidence>
<keyword evidence="10" id="KW-0092">Biotin</keyword>
<evidence type="ECO:0000256" key="12">
    <source>
        <dbReference type="ARBA" id="ARBA00048065"/>
    </source>
</evidence>
<feature type="domain" description="Lipoyl-binding" evidence="16">
    <location>
        <begin position="709"/>
        <end position="783"/>
    </location>
</feature>
<dbReference type="InterPro" id="IPR005479">
    <property type="entry name" value="CPAse_ATP-bd"/>
</dbReference>
<dbReference type="InterPro" id="IPR011763">
    <property type="entry name" value="COA_CT_C"/>
</dbReference>
<evidence type="ECO:0000259" key="18">
    <source>
        <dbReference type="PROSITE" id="PS50979"/>
    </source>
</evidence>
<dbReference type="Pfam" id="PF08326">
    <property type="entry name" value="ACC_central"/>
    <property type="match status" value="2"/>
</dbReference>
<dbReference type="PROSITE" id="PS50989">
    <property type="entry name" value="COA_CT_CTER"/>
    <property type="match status" value="1"/>
</dbReference>
<dbReference type="FunCoup" id="A0A2V0PFD0">
    <property type="interactions" value="1345"/>
</dbReference>
<evidence type="ECO:0000259" key="20">
    <source>
        <dbReference type="PROSITE" id="PS50989"/>
    </source>
</evidence>
<dbReference type="InterPro" id="IPR034733">
    <property type="entry name" value="AcCoA_carboxyl_beta"/>
</dbReference>
<dbReference type="Gene3D" id="2.40.460.10">
    <property type="entry name" value="Biotin dependent carboxylase carboxyltransferase"/>
    <property type="match status" value="1"/>
</dbReference>
<dbReference type="InterPro" id="IPR016185">
    <property type="entry name" value="PreATP-grasp_dom_sf"/>
</dbReference>
<evidence type="ECO:0000256" key="15">
    <source>
        <dbReference type="SAM" id="MobiDB-lite"/>
    </source>
</evidence>
<dbReference type="PROSITE" id="PS50979">
    <property type="entry name" value="BC"/>
    <property type="match status" value="1"/>
</dbReference>
<evidence type="ECO:0000259" key="17">
    <source>
        <dbReference type="PROSITE" id="PS50975"/>
    </source>
</evidence>
<keyword evidence="9" id="KW-0275">Fatty acid biosynthesis</keyword>
<keyword evidence="4" id="KW-0436">Ligase</keyword>
<dbReference type="InterPro" id="IPR049076">
    <property type="entry name" value="ACCA"/>
</dbReference>
<dbReference type="GO" id="GO:0046872">
    <property type="term" value="F:metal ion binding"/>
    <property type="evidence" value="ECO:0007669"/>
    <property type="project" value="InterPro"/>
</dbReference>
<dbReference type="InterPro" id="IPR013537">
    <property type="entry name" value="AcCoA_COase_cen"/>
</dbReference>
<keyword evidence="22" id="KW-1185">Reference proteome</keyword>
<dbReference type="GO" id="GO:0005524">
    <property type="term" value="F:ATP binding"/>
    <property type="evidence" value="ECO:0007669"/>
    <property type="project" value="UniProtKB-UniRule"/>
</dbReference>
<dbReference type="SUPFAM" id="SSF56059">
    <property type="entry name" value="Glutathione synthetase ATP-binding domain-like"/>
    <property type="match status" value="1"/>
</dbReference>
<dbReference type="InterPro" id="IPR029045">
    <property type="entry name" value="ClpP/crotonase-like_dom_sf"/>
</dbReference>
<dbReference type="InterPro" id="IPR011764">
    <property type="entry name" value="Biotin_carboxylation_dom"/>
</dbReference>
<comment type="cofactor">
    <cofactor evidence="1">
        <name>biotin</name>
        <dbReference type="ChEBI" id="CHEBI:57586"/>
    </cofactor>
</comment>
<evidence type="ECO:0000256" key="4">
    <source>
        <dbReference type="ARBA" id="ARBA00022598"/>
    </source>
</evidence>
<evidence type="ECO:0000259" key="19">
    <source>
        <dbReference type="PROSITE" id="PS50980"/>
    </source>
</evidence>
<dbReference type="Gene3D" id="3.30.1490.20">
    <property type="entry name" value="ATP-grasp fold, A domain"/>
    <property type="match status" value="1"/>
</dbReference>
<proteinExistence type="predicted"/>
<dbReference type="PROSITE" id="PS50975">
    <property type="entry name" value="ATP_GRASP"/>
    <property type="match status" value="1"/>
</dbReference>
<dbReference type="PROSITE" id="PS50980">
    <property type="entry name" value="COA_CT_NTER"/>
    <property type="match status" value="1"/>
</dbReference>
<dbReference type="Pfam" id="PF21385">
    <property type="entry name" value="ACCA_BT"/>
    <property type="match status" value="1"/>
</dbReference>
<evidence type="ECO:0000259" key="16">
    <source>
        <dbReference type="PROSITE" id="PS50968"/>
    </source>
</evidence>
<feature type="domain" description="CoA carboxyltransferase C-terminal" evidence="20">
    <location>
        <begin position="2008"/>
        <end position="2317"/>
    </location>
</feature>
<dbReference type="InParanoid" id="A0A2V0PFD0"/>
<keyword evidence="5 14" id="KW-0547">Nucleotide-binding</keyword>
<dbReference type="FunFam" id="2.40.50.100:FF:000005">
    <property type="entry name" value="Acetyl-CoA carboxylase 1"/>
    <property type="match status" value="1"/>
</dbReference>
<dbReference type="SUPFAM" id="SSF51246">
    <property type="entry name" value="Rudiment single hybrid motif"/>
    <property type="match status" value="1"/>
</dbReference>
<evidence type="ECO:0000256" key="1">
    <source>
        <dbReference type="ARBA" id="ARBA00001953"/>
    </source>
</evidence>
<dbReference type="Gene3D" id="3.90.1770.10">
    <property type="entry name" value="PreATP-grasp domain"/>
    <property type="match status" value="1"/>
</dbReference>
<dbReference type="SUPFAM" id="SSF52096">
    <property type="entry name" value="ClpP/crotonase"/>
    <property type="match status" value="2"/>
</dbReference>
<evidence type="ECO:0000256" key="10">
    <source>
        <dbReference type="ARBA" id="ARBA00023267"/>
    </source>
</evidence>
<feature type="domain" description="Biotin carboxylation" evidence="18">
    <location>
        <begin position="84"/>
        <end position="582"/>
    </location>
</feature>
<dbReference type="GO" id="GO:2001295">
    <property type="term" value="P:malonyl-CoA biosynthetic process"/>
    <property type="evidence" value="ECO:0007669"/>
    <property type="project" value="UniProtKB-UniPathway"/>
</dbReference>
<dbReference type="FunFam" id="3.40.50.20:FF:000005">
    <property type="entry name" value="acetyl-CoA carboxylase isoform X2"/>
    <property type="match status" value="1"/>
</dbReference>
<dbReference type="InterPro" id="IPR011054">
    <property type="entry name" value="Rudment_hybrid_motif"/>
</dbReference>
<dbReference type="InterPro" id="IPR005481">
    <property type="entry name" value="BC-like_N"/>
</dbReference>
<evidence type="ECO:0000256" key="9">
    <source>
        <dbReference type="ARBA" id="ARBA00023160"/>
    </source>
</evidence>
<dbReference type="CDD" id="cd06850">
    <property type="entry name" value="biotinyl_domain"/>
    <property type="match status" value="1"/>
</dbReference>
<keyword evidence="7 14" id="KW-0067">ATP-binding</keyword>
<dbReference type="Pfam" id="PF00289">
    <property type="entry name" value="Biotin_carb_N"/>
    <property type="match status" value="1"/>
</dbReference>
<gene>
    <name evidence="21" type="ORF">Rsub_11049</name>
</gene>
<sequence>MPAAEPAAKRAPSADLDNGNGPAANGDAMPPAGEGRGGLHTRTLSFSELQSAGANPQRRGLPKRAPSLTKLVDDLVDELQGDRSINSVLVANNGLAAVKFMRSIRSWANQTFGNSRAIALVAMATPEDIRINAEHVTLADQFVEVPGGTNNNNYANVKLIVQVAERAGVDAVWPGWGHASENPELPEALAARGIRFLGPPAAAMAALGDKIGSTILAQAARVPTLPWSGSGVAVSYAECGGTIPQDVYDKACVFNLEEAIESCSRIGYPVMLKASWGGGGKGIRKVNSDEDVRAVFKQIQGEVPGSPIFAMKLAPQSRHLEVQLLADRYGNVVSLFTRDCSVQRRHQKIVEEGPAIAAPQEVLRDMEACARALARSVGYQGAATVEYLYAVEEKKYYFLELNPRLQVEHPVTEGITNVNIPSVQLLIGMGVPLWRIPQIRATFVGVDARMDVEQFDMEATPQRLPDAHVVAVRITSENANNGFKPTAGRIDELMFKPTPEVWGYFSVKSGGGIHEFSDSQFGHLFAKGETREAAIRAMVVALRDVRVRGEIHTIIDYAVDMLTSQDFTQNHIHTGWLDSRIAANVKAERPPWHLCVIGSAVVRAYESFASKAAEYLGFLSKGQLPPRDVGLIHFSDDLVLEGVKYQVSVVRRGPTNFSVVCAGTTVDVVARKLGDGGYLLQVDGEGHVMHTEEEALGTRLVMDTLSCLIEKEQDPSKLIAMSPGKLVRQLVKAGEHVAKGQAYAEVEVMKMMMPLLSPAAGLITFTAAEGAPLAAGELIATLELDDPNTVTRAVDFEGTFPELGPPQVYSDRVDHRFTQALHAAKMIMAGYEHPVEETLNELVACLDHPALPLLQWSEEYSFVEGRLPPAITEKLDEVITQHELELSSELELDKPTAEFPGRHLMRVLREAVGAAPPTERAMLQTTLEPLMRVAKAHSRGKEEYAHGVVGDLLEQFASVEEKFQQAGATEQEMIDALRKAYSNNHQAVLDLVVSHQGLPLKLELVKRILSTLVLPSPVPYRSLLRRFAALSSKSSAEVALRAQQLLEVSLLADMRAVVARALSGLDMFSVADGKLSPTAAAAMMTPFSASAAAASSAGGAGPDKSAVAAAMSQDLKIVARKATIREGVYAGLNSLLPPGTSLEGRLSMEGRVSVGGSSGNYCLADRLGGVGHTASPQRSSSGGPMTPHVEHKIETLVAAPAAVEEALASLIVDHQDPALQYRALLTYIKRVYHPFLLREPQVSISAGGRVVAAWIYDDPRLANTTRARHQVGAFLVVPSLADVADALPAVATAMSGLGAESAGGMLHIAVCGSEALKLSPSADKLLAGGALGAAEPGVKVFSSAELIGSDGSAAGLRAAGSPQATVQRVAASVADAQDALRGLGVGCVSVLAPGMSTMPLRSGFVYDDASKGFKYDPFLRQVEGPVARLLELDKLASQQVLYMPSRNRQWHMYACSDKDARAPALKRLFLRGQVRQLGHPALLAAQYSGNTSAVAAAAVNELEEALANCLEELTRPAPDHGAAGKADWVHLYFSVLPLLPLHHAKEEARVSSALRSAVAALVAKHNTAFRLAGVAVWEIRFRVPDTSGAWRVLVSCPTGHEAGEEHVEVYREALPATGSDLEYALPLSEQAAAGFAPPEGSLHGRRVLEPYPTLEPLQIKRLAARRHNTTYCYDFPTVFENALRDVWALRAAQGEPNSVPPAGRLVEAVELKLPAGLEQDFRDTALKLERVEREPGLNSTGMVAWLVNLKTPECPQGRQVVAIANDITYQSGAFGPREDCLFRAATELALEERLPLIYLAANSGARLGVANEVRDNLRVAWQEDDDPTKGFSYIYLSDEDYHRVLPGTNTTMGASVRAELLVTPAGEKRWVVSDIIGAEDGLGVENLSGSGAIASTYCRAWREGFTITLVSGRTVGIGAYLARLGRRCVQRVDQPVILTGYAALNKVLGRQVYTSHMQLGGPRVMGHNGVSHHVVSDDLEGVKTILRWLSFAPPQIGAEPPRLASADAADRPVTYAPSAHEKLDPRAAIAGRDGAPGESGGWESGLFDRGSWVEAQAGWARSVVTGRARLGGMPVGVIAVETTTQMRHVPADPGDPASAEQDIPQAGQVWFPDSADKTAQAIEEFDREGLPLFILANWRGFAGGQRDLFEGVLQAGSLIVEQLRVYHQPVFVYIPGGGELRGGAWVVVDAQINPTHIEMYADPAARGGVLEPEGLVEIKFRVPDLLRAMHRLDPEIARLKAEGGPLAEGAIKAREKALLPIYQQVARQFADMHDTPARMHAKGVLKGVVAWREARRFFATRLKRRLVEEALVRHVASTDVSISRHAAIAMVDSWHAMGGALTHLGAAGADAAASAAPAASAAGQLWGEQPSANGGAAAHGGRAAPSLEAMAGAQMDSDRAFLAWAESPAGRAQIAMELKALRSHAAARLVGDMLGTAEGKEGLLKGLSAALSSDTALATQLRSLLQRPSG</sequence>
<keyword evidence="3" id="KW-0444">Lipid biosynthesis</keyword>
<evidence type="ECO:0000256" key="6">
    <source>
        <dbReference type="ARBA" id="ARBA00022832"/>
    </source>
</evidence>
<dbReference type="InterPro" id="IPR011761">
    <property type="entry name" value="ATP-grasp"/>
</dbReference>
<accession>A0A2V0PFD0</accession>
<comment type="caution">
    <text evidence="21">The sequence shown here is derived from an EMBL/GenBank/DDBJ whole genome shotgun (WGS) entry which is preliminary data.</text>
</comment>
<dbReference type="UniPathway" id="UPA00655">
    <property type="reaction ID" value="UER00711"/>
</dbReference>
<comment type="catalytic activity">
    <reaction evidence="13">
        <text>N(6)-biotinyl-L-lysyl-[protein] + hydrogencarbonate + ATP = N(6)-carboxybiotinyl-L-lysyl-[protein] + ADP + phosphate + H(+)</text>
        <dbReference type="Rhea" id="RHEA:13501"/>
        <dbReference type="Rhea" id="RHEA-COMP:10505"/>
        <dbReference type="Rhea" id="RHEA-COMP:10506"/>
        <dbReference type="ChEBI" id="CHEBI:15378"/>
        <dbReference type="ChEBI" id="CHEBI:17544"/>
        <dbReference type="ChEBI" id="CHEBI:30616"/>
        <dbReference type="ChEBI" id="CHEBI:43474"/>
        <dbReference type="ChEBI" id="CHEBI:83144"/>
        <dbReference type="ChEBI" id="CHEBI:83145"/>
        <dbReference type="ChEBI" id="CHEBI:456216"/>
        <dbReference type="EC" id="6.3.4.14"/>
    </reaction>
</comment>
<keyword evidence="8" id="KW-0443">Lipid metabolism</keyword>
<dbReference type="OrthoDB" id="196847at2759"/>
<dbReference type="Gene3D" id="2.40.50.100">
    <property type="match status" value="1"/>
</dbReference>
<dbReference type="SMART" id="SM00878">
    <property type="entry name" value="Biotin_carb_C"/>
    <property type="match status" value="1"/>
</dbReference>
<dbReference type="SUPFAM" id="SSF52440">
    <property type="entry name" value="PreATP-grasp domain"/>
    <property type="match status" value="1"/>
</dbReference>
<feature type="compositionally biased region" description="Low complexity" evidence="15">
    <location>
        <begin position="1"/>
        <end position="14"/>
    </location>
</feature>
<feature type="region of interest" description="Disordered" evidence="15">
    <location>
        <begin position="1"/>
        <end position="41"/>
    </location>
</feature>
<comment type="catalytic activity">
    <reaction evidence="12">
        <text>hydrogencarbonate + acetyl-CoA + ATP = malonyl-CoA + ADP + phosphate + H(+)</text>
        <dbReference type="Rhea" id="RHEA:11308"/>
        <dbReference type="ChEBI" id="CHEBI:15378"/>
        <dbReference type="ChEBI" id="CHEBI:17544"/>
        <dbReference type="ChEBI" id="CHEBI:30616"/>
        <dbReference type="ChEBI" id="CHEBI:43474"/>
        <dbReference type="ChEBI" id="CHEBI:57288"/>
        <dbReference type="ChEBI" id="CHEBI:57384"/>
        <dbReference type="ChEBI" id="CHEBI:456216"/>
        <dbReference type="EC" id="6.4.1.2"/>
    </reaction>
</comment>
<dbReference type="GO" id="GO:0003989">
    <property type="term" value="F:acetyl-CoA carboxylase activity"/>
    <property type="evidence" value="ECO:0007669"/>
    <property type="project" value="UniProtKB-EC"/>
</dbReference>
<evidence type="ECO:0000256" key="3">
    <source>
        <dbReference type="ARBA" id="ARBA00022516"/>
    </source>
</evidence>
<dbReference type="SUPFAM" id="SSF51230">
    <property type="entry name" value="Single hybrid motif"/>
    <property type="match status" value="1"/>
</dbReference>
<dbReference type="PROSITE" id="PS00188">
    <property type="entry name" value="BIOTIN"/>
    <property type="match status" value="1"/>
</dbReference>
<dbReference type="Pfam" id="PF01039">
    <property type="entry name" value="Carboxyl_trans"/>
    <property type="match status" value="1"/>
</dbReference>
<dbReference type="GO" id="GO:0006633">
    <property type="term" value="P:fatty acid biosynthetic process"/>
    <property type="evidence" value="ECO:0007669"/>
    <property type="project" value="UniProtKB-KW"/>
</dbReference>
<dbReference type="Gene3D" id="3.90.226.10">
    <property type="entry name" value="2-enoyl-CoA Hydratase, Chain A, domain 1"/>
    <property type="match status" value="2"/>
</dbReference>
<evidence type="ECO:0000256" key="8">
    <source>
        <dbReference type="ARBA" id="ARBA00023098"/>
    </source>
</evidence>
<keyword evidence="6" id="KW-0276">Fatty acid metabolism</keyword>
<dbReference type="Proteomes" id="UP000247498">
    <property type="component" value="Unassembled WGS sequence"/>
</dbReference>
<feature type="domain" description="CoA carboxyltransferase N-terminal" evidence="19">
    <location>
        <begin position="1650"/>
        <end position="2004"/>
    </location>
</feature>
<evidence type="ECO:0000256" key="14">
    <source>
        <dbReference type="PROSITE-ProRule" id="PRU00409"/>
    </source>
</evidence>
<dbReference type="PANTHER" id="PTHR45728">
    <property type="entry name" value="ACETYL-COA CARBOXYLASE, ISOFORM A"/>
    <property type="match status" value="1"/>
</dbReference>